<comment type="caution">
    <text evidence="4">The sequence shown here is derived from an EMBL/GenBank/DDBJ whole genome shotgun (WGS) entry which is preliminary data.</text>
</comment>
<feature type="domain" description="Dihydroprymidine dehydrogenase" evidence="3">
    <location>
        <begin position="345"/>
        <end position="452"/>
    </location>
</feature>
<dbReference type="Pfam" id="PF07992">
    <property type="entry name" value="Pyr_redox_2"/>
    <property type="match status" value="1"/>
</dbReference>
<dbReference type="InterPro" id="IPR039261">
    <property type="entry name" value="FNR_nucleotide-bd"/>
</dbReference>
<dbReference type="NCBIfam" id="NF009414">
    <property type="entry name" value="PRK12778.1"/>
    <property type="match status" value="1"/>
</dbReference>
<proteinExistence type="predicted"/>
<protein>
    <submittedName>
        <fullName evidence="4">Bifunctional dihydroorotate dehydrogenase B NAD binding subunit/NADPH-dependent glutamate synthase</fullName>
    </submittedName>
</protein>
<dbReference type="NCBIfam" id="TIGR01316">
    <property type="entry name" value="gltA"/>
    <property type="match status" value="1"/>
</dbReference>
<dbReference type="InterPro" id="IPR023753">
    <property type="entry name" value="FAD/NAD-binding_dom"/>
</dbReference>
<evidence type="ECO:0000259" key="3">
    <source>
        <dbReference type="Pfam" id="PF14691"/>
    </source>
</evidence>
<evidence type="ECO:0000259" key="1">
    <source>
        <dbReference type="Pfam" id="PF07992"/>
    </source>
</evidence>
<dbReference type="Pfam" id="PF14691">
    <property type="entry name" value="Fer4_20"/>
    <property type="match status" value="1"/>
</dbReference>
<evidence type="ECO:0000313" key="4">
    <source>
        <dbReference type="EMBL" id="MBF0970118.1"/>
    </source>
</evidence>
<gene>
    <name evidence="4" type="ORF">HXK21_03615</name>
</gene>
<dbReference type="InterPro" id="IPR019480">
    <property type="entry name" value="Dihydroorotate_DH_Fe-S-bd"/>
</dbReference>
<dbReference type="Pfam" id="PF10418">
    <property type="entry name" value="DHODB_Fe-S_bind"/>
    <property type="match status" value="1"/>
</dbReference>
<feature type="domain" description="FAD/NAD(P)-binding" evidence="1">
    <location>
        <begin position="467"/>
        <end position="771"/>
    </location>
</feature>
<evidence type="ECO:0000313" key="5">
    <source>
        <dbReference type="Proteomes" id="UP000704068"/>
    </source>
</evidence>
<dbReference type="GO" id="GO:0016491">
    <property type="term" value="F:oxidoreductase activity"/>
    <property type="evidence" value="ECO:0007669"/>
    <property type="project" value="InterPro"/>
</dbReference>
<dbReference type="SUPFAM" id="SSF51971">
    <property type="entry name" value="Nucleotide-binding domain"/>
    <property type="match status" value="2"/>
</dbReference>
<dbReference type="InterPro" id="IPR017938">
    <property type="entry name" value="Riboflavin_synthase-like_b-brl"/>
</dbReference>
<dbReference type="Gene3D" id="3.40.50.80">
    <property type="entry name" value="Nucleotide-binding domain of ferredoxin-NADP reductase (FNR) module"/>
    <property type="match status" value="1"/>
</dbReference>
<dbReference type="Gene3D" id="2.40.30.10">
    <property type="entry name" value="Translation factors"/>
    <property type="match status" value="1"/>
</dbReference>
<dbReference type="Proteomes" id="UP000704068">
    <property type="component" value="Unassembled WGS sequence"/>
</dbReference>
<dbReference type="AlphaFoldDB" id="A0A929WZJ9"/>
<dbReference type="NCBIfam" id="NF004862">
    <property type="entry name" value="PRK06222.1"/>
    <property type="match status" value="1"/>
</dbReference>
<evidence type="ECO:0000259" key="2">
    <source>
        <dbReference type="Pfam" id="PF10418"/>
    </source>
</evidence>
<dbReference type="SUPFAM" id="SSF63380">
    <property type="entry name" value="Riboflavin synthase domain-like"/>
    <property type="match status" value="1"/>
</dbReference>
<dbReference type="InterPro" id="IPR006004">
    <property type="entry name" value="SudA-like"/>
</dbReference>
<dbReference type="InterPro" id="IPR036188">
    <property type="entry name" value="FAD/NAD-bd_sf"/>
</dbReference>
<feature type="domain" description="Dihydroorotate dehydrogenase electron transfer subunit iron-sulphur cluster binding" evidence="2">
    <location>
        <begin position="211"/>
        <end position="248"/>
    </location>
</feature>
<dbReference type="PANTHER" id="PTHR42783">
    <property type="entry name" value="GLUTAMATE SYNTHASE [NADPH] SMALL CHAIN"/>
    <property type="match status" value="1"/>
</dbReference>
<dbReference type="InterPro" id="IPR028261">
    <property type="entry name" value="DPD_II"/>
</dbReference>
<dbReference type="RefSeq" id="WP_303763342.1">
    <property type="nucleotide sequence ID" value="NZ_JABZGR010000007.1"/>
</dbReference>
<dbReference type="SUPFAM" id="SSF46548">
    <property type="entry name" value="alpha-helical ferredoxin"/>
    <property type="match status" value="1"/>
</dbReference>
<organism evidence="4 5">
    <name type="scientific">Alloprevotella tannerae</name>
    <dbReference type="NCBI Taxonomy" id="76122"/>
    <lineage>
        <taxon>Bacteria</taxon>
        <taxon>Pseudomonadati</taxon>
        <taxon>Bacteroidota</taxon>
        <taxon>Bacteroidia</taxon>
        <taxon>Bacteroidales</taxon>
        <taxon>Prevotellaceae</taxon>
        <taxon>Alloprevotella</taxon>
    </lineage>
</organism>
<dbReference type="Gene3D" id="3.50.50.60">
    <property type="entry name" value="FAD/NAD(P)-binding domain"/>
    <property type="match status" value="2"/>
</dbReference>
<dbReference type="InterPro" id="IPR009051">
    <property type="entry name" value="Helical_ferredxn"/>
</dbReference>
<dbReference type="CDD" id="cd06219">
    <property type="entry name" value="DHOD_e_trans_like1"/>
    <property type="match status" value="1"/>
</dbReference>
<dbReference type="GO" id="GO:0051536">
    <property type="term" value="F:iron-sulfur cluster binding"/>
    <property type="evidence" value="ECO:0007669"/>
    <property type="project" value="InterPro"/>
</dbReference>
<name>A0A929WZJ9_9BACT</name>
<accession>A0A929WZJ9</accession>
<dbReference type="PRINTS" id="PR00419">
    <property type="entry name" value="ADXRDTASE"/>
</dbReference>
<dbReference type="SUPFAM" id="SSF52343">
    <property type="entry name" value="Ferredoxin reductase-like, C-terminal NADP-linked domain"/>
    <property type="match status" value="1"/>
</dbReference>
<dbReference type="PANTHER" id="PTHR42783:SF3">
    <property type="entry name" value="GLUTAMATE SYNTHASE [NADPH] SMALL CHAIN-RELATED"/>
    <property type="match status" value="1"/>
</dbReference>
<sequence>MYQIISKEKLSENLFKFIVKAPRIAKAHRPGNFVIARAVEDGARVPLPVIAADKKQETLTLVVQAVGVSTAKISALNSGEEIKDIVGPLGKPTPVQHYGTVVCVGSGIGIASLLPTISALKSENNHVIAVLMERENESIILEQEIKAMADEVILSSNHGKDGEKAQIIASLDQIFRKQTVNKVFTIGDPLMMQYVCDLTKEHSIPTNVALNAIMVDGMGMCGACRITIDGRTKFVCMDGPDFDGHQVDFPELINRLNSYSEEEKVAYTHYLKETKASDATTTDKVNEVVIDEADRIAVTLTEDDLSRDAEWRKELLAKFKPKERMAMPRVAMPLLDPVYRARQMNEEVSCGFTKEQAIQEAQRCLDCPNPGCVQGCPVHVNIPRFIKLIEKGEFIKAALSIKEISSLPAVCGRVCPQEKQCESQCIHTKTKRRAVAIGGLERFAADYQREHGAKESFVPAVKRNIKIGVVGSGPGGLSFAGEMTKRGYDVTVFEALHELGGVLKYGIPEYRLPNRIVDNEIETLERSGVKFVKNCLVGKTVTVEQLKEEGFKGLFVATGAGRPNFMNIPGENYNNILSSNEYLTRVNLMKGIEESSETPIPYGKKVIVVGGGNTAMDSVRTALRLGAASATVVYRRSEEEMPAGLEEIIQAKDEGVQFMNLHNPVSYEADDQGNVCRVILQKMELGEPDSSGRRRPVPIEGALIKMDVDLVIVAVGVSANPIFANSVEGLQLSKWGTIEVDEKQETSIPMIYAGGDITRGGATVILAMGDGKRAAAEMDAKLQQA</sequence>
<dbReference type="Gene3D" id="1.10.1060.10">
    <property type="entry name" value="Alpha-helical ferredoxin"/>
    <property type="match status" value="1"/>
</dbReference>
<reference evidence="4" key="1">
    <citation type="submission" date="2020-04" db="EMBL/GenBank/DDBJ databases">
        <title>Deep metagenomics examines the oral microbiome during advanced dental caries in children, revealing novel taxa and co-occurrences with host molecules.</title>
        <authorList>
            <person name="Baker J.L."/>
            <person name="Morton J.T."/>
            <person name="Dinis M."/>
            <person name="Alvarez R."/>
            <person name="Tran N.C."/>
            <person name="Knight R."/>
            <person name="Edlund A."/>
        </authorList>
    </citation>
    <scope>NUCLEOTIDE SEQUENCE</scope>
    <source>
        <strain evidence="4">JCVI_34_bin.1</strain>
    </source>
</reference>
<dbReference type="EMBL" id="JABZGR010000007">
    <property type="protein sequence ID" value="MBF0970118.1"/>
    <property type="molecule type" value="Genomic_DNA"/>
</dbReference>